<evidence type="ECO:0000313" key="3">
    <source>
        <dbReference type="Proteomes" id="UP000708576"/>
    </source>
</evidence>
<evidence type="ECO:0000313" key="2">
    <source>
        <dbReference type="EMBL" id="MBS2098650.1"/>
    </source>
</evidence>
<feature type="transmembrane region" description="Helical" evidence="1">
    <location>
        <begin position="44"/>
        <end position="64"/>
    </location>
</feature>
<reference evidence="2 3" key="1">
    <citation type="journal article" date="2015" name="Int. J. Syst. Evol. Microbiol.">
        <title>Carboxylicivirga linearis sp. nov., isolated from a sea cucumber culture pond.</title>
        <authorList>
            <person name="Wang F.Q."/>
            <person name="Zhou Y.X."/>
            <person name="Lin X.Z."/>
            <person name="Chen G.J."/>
            <person name="Du Z.J."/>
        </authorList>
    </citation>
    <scope>NUCLEOTIDE SEQUENCE [LARGE SCALE GENOMIC DNA]</scope>
    <source>
        <strain evidence="2 3">FB218</strain>
    </source>
</reference>
<keyword evidence="1" id="KW-0812">Transmembrane</keyword>
<comment type="caution">
    <text evidence="2">The sequence shown here is derived from an EMBL/GenBank/DDBJ whole genome shotgun (WGS) entry which is preliminary data.</text>
</comment>
<proteinExistence type="predicted"/>
<dbReference type="EMBL" id="JAGUCO010000005">
    <property type="protein sequence ID" value="MBS2098650.1"/>
    <property type="molecule type" value="Genomic_DNA"/>
</dbReference>
<dbReference type="RefSeq" id="WP_212215881.1">
    <property type="nucleotide sequence ID" value="NZ_JAGUCO010000005.1"/>
</dbReference>
<keyword evidence="3" id="KW-1185">Reference proteome</keyword>
<protein>
    <recommendedName>
        <fullName evidence="4">Cell division protein FtsL</fullName>
    </recommendedName>
</protein>
<evidence type="ECO:0008006" key="4">
    <source>
        <dbReference type="Google" id="ProtNLM"/>
    </source>
</evidence>
<keyword evidence="1" id="KW-1133">Transmembrane helix</keyword>
<gene>
    <name evidence="2" type="ORF">KEM10_10200</name>
</gene>
<name>A0ABS5JUR3_9BACT</name>
<accession>A0ABS5JUR3</accession>
<keyword evidence="1" id="KW-0472">Membrane</keyword>
<organism evidence="2 3">
    <name type="scientific">Carboxylicivirga linearis</name>
    <dbReference type="NCBI Taxonomy" id="1628157"/>
    <lineage>
        <taxon>Bacteria</taxon>
        <taxon>Pseudomonadati</taxon>
        <taxon>Bacteroidota</taxon>
        <taxon>Bacteroidia</taxon>
        <taxon>Marinilabiliales</taxon>
        <taxon>Marinilabiliaceae</taxon>
        <taxon>Carboxylicivirga</taxon>
    </lineage>
</organism>
<dbReference type="Proteomes" id="UP000708576">
    <property type="component" value="Unassembled WGS sequence"/>
</dbReference>
<evidence type="ECO:0000256" key="1">
    <source>
        <dbReference type="SAM" id="Phobius"/>
    </source>
</evidence>
<sequence length="192" mass="22035">MKPKSLDNIFKEQLGNDPKQVDIIPFDQERVWNNVQKEVKRPSISYGWVAAIAIVLLLSGYFHLQQRQIIRNQQGLIANQSRDIVLLNEKQNNILANIDTTKQVVEKKTLIYQKIESAPAIMPSYKVKVVSMMPVYVDKPVYEETLMAEKEESNIEQLNLPVYYESDELASASQPQVRNKSLTGKITKMLND</sequence>